<protein>
    <recommendedName>
        <fullName evidence="6">RING-type domain-containing protein</fullName>
    </recommendedName>
</protein>
<dbReference type="Gene3D" id="3.40.50.300">
    <property type="entry name" value="P-loop containing nucleotide triphosphate hydrolases"/>
    <property type="match status" value="1"/>
</dbReference>
<dbReference type="SUPFAM" id="SSF52540">
    <property type="entry name" value="P-loop containing nucleoside triphosphate hydrolases"/>
    <property type="match status" value="2"/>
</dbReference>
<dbReference type="PANTHER" id="PTHR45865">
    <property type="entry name" value="E3 UBIQUITIN-PROTEIN LIGASE SHPRH FAMILY MEMBER"/>
    <property type="match status" value="1"/>
</dbReference>
<keyword evidence="4" id="KW-0862">Zinc</keyword>
<evidence type="ECO:0000313" key="7">
    <source>
        <dbReference type="EMBL" id="KAJ8600806.1"/>
    </source>
</evidence>
<dbReference type="PANTHER" id="PTHR45865:SF1">
    <property type="entry name" value="E3 UBIQUITIN-PROTEIN LIGASE SHPRH"/>
    <property type="match status" value="1"/>
</dbReference>
<reference evidence="7" key="1">
    <citation type="submission" date="2023-01" db="EMBL/GenBank/DDBJ databases">
        <title>Metagenome sequencing of chrysophaentin producing Chrysophaeum taylorii.</title>
        <authorList>
            <person name="Davison J."/>
            <person name="Bewley C."/>
        </authorList>
    </citation>
    <scope>NUCLEOTIDE SEQUENCE</scope>
    <source>
        <strain evidence="7">NIES-1699</strain>
    </source>
</reference>
<gene>
    <name evidence="7" type="ORF">CTAYLR_009996</name>
</gene>
<dbReference type="AlphaFoldDB" id="A0AAD7U9J7"/>
<dbReference type="SMART" id="SM00184">
    <property type="entry name" value="RING"/>
    <property type="match status" value="1"/>
</dbReference>
<feature type="domain" description="RING-type" evidence="6">
    <location>
        <begin position="957"/>
        <end position="998"/>
    </location>
</feature>
<evidence type="ECO:0000256" key="5">
    <source>
        <dbReference type="PROSITE-ProRule" id="PRU00175"/>
    </source>
</evidence>
<dbReference type="InterPro" id="IPR027417">
    <property type="entry name" value="P-loop_NTPase"/>
</dbReference>
<dbReference type="InterPro" id="IPR014001">
    <property type="entry name" value="Helicase_ATP-bd"/>
</dbReference>
<dbReference type="InterPro" id="IPR017907">
    <property type="entry name" value="Znf_RING_CS"/>
</dbReference>
<evidence type="ECO:0000256" key="3">
    <source>
        <dbReference type="ARBA" id="ARBA00022801"/>
    </source>
</evidence>
<keyword evidence="2 5" id="KW-0863">Zinc-finger</keyword>
<dbReference type="Pfam" id="PF00271">
    <property type="entry name" value="Helicase_C"/>
    <property type="match status" value="1"/>
</dbReference>
<keyword evidence="8" id="KW-1185">Reference proteome</keyword>
<evidence type="ECO:0000256" key="4">
    <source>
        <dbReference type="ARBA" id="ARBA00022833"/>
    </source>
</evidence>
<dbReference type="PROSITE" id="PS00518">
    <property type="entry name" value="ZF_RING_1"/>
    <property type="match status" value="1"/>
</dbReference>
<dbReference type="Pfam" id="PF00176">
    <property type="entry name" value="SNF2-rel_dom"/>
    <property type="match status" value="1"/>
</dbReference>
<dbReference type="GO" id="GO:0008270">
    <property type="term" value="F:zinc ion binding"/>
    <property type="evidence" value="ECO:0007669"/>
    <property type="project" value="UniProtKB-KW"/>
</dbReference>
<dbReference type="InterPro" id="IPR049730">
    <property type="entry name" value="SNF2/RAD54-like_C"/>
</dbReference>
<accession>A0AAD7U9J7</accession>
<dbReference type="Pfam" id="PF00097">
    <property type="entry name" value="zf-C3HC4"/>
    <property type="match status" value="1"/>
</dbReference>
<dbReference type="InterPro" id="IPR001841">
    <property type="entry name" value="Znf_RING"/>
</dbReference>
<dbReference type="GO" id="GO:0016787">
    <property type="term" value="F:hydrolase activity"/>
    <property type="evidence" value="ECO:0007669"/>
    <property type="project" value="UniProtKB-KW"/>
</dbReference>
<keyword evidence="1" id="KW-0479">Metal-binding</keyword>
<name>A0AAD7U9J7_9STRA</name>
<dbReference type="Proteomes" id="UP001230188">
    <property type="component" value="Unassembled WGS sequence"/>
</dbReference>
<evidence type="ECO:0000256" key="1">
    <source>
        <dbReference type="ARBA" id="ARBA00022723"/>
    </source>
</evidence>
<dbReference type="Gene3D" id="3.30.40.10">
    <property type="entry name" value="Zinc/RING finger domain, C3HC4 (zinc finger)"/>
    <property type="match status" value="1"/>
</dbReference>
<dbReference type="SMART" id="SM00490">
    <property type="entry name" value="HELICc"/>
    <property type="match status" value="1"/>
</dbReference>
<dbReference type="EMBL" id="JAQMWT010000474">
    <property type="protein sequence ID" value="KAJ8600806.1"/>
    <property type="molecule type" value="Genomic_DNA"/>
</dbReference>
<dbReference type="CDD" id="cd16449">
    <property type="entry name" value="RING-HC"/>
    <property type="match status" value="1"/>
</dbReference>
<dbReference type="SUPFAM" id="SSF57850">
    <property type="entry name" value="RING/U-box"/>
    <property type="match status" value="1"/>
</dbReference>
<dbReference type="PROSITE" id="PS50089">
    <property type="entry name" value="ZF_RING_2"/>
    <property type="match status" value="1"/>
</dbReference>
<evidence type="ECO:0000259" key="6">
    <source>
        <dbReference type="PROSITE" id="PS50089"/>
    </source>
</evidence>
<organism evidence="7 8">
    <name type="scientific">Chrysophaeum taylorii</name>
    <dbReference type="NCBI Taxonomy" id="2483200"/>
    <lineage>
        <taxon>Eukaryota</taxon>
        <taxon>Sar</taxon>
        <taxon>Stramenopiles</taxon>
        <taxon>Ochrophyta</taxon>
        <taxon>Pelagophyceae</taxon>
        <taxon>Pelagomonadales</taxon>
        <taxon>Pelagomonadaceae</taxon>
        <taxon>Chrysophaeum</taxon>
    </lineage>
</organism>
<dbReference type="InterPro" id="IPR038718">
    <property type="entry name" value="SNF2-like_sf"/>
</dbReference>
<dbReference type="InterPro" id="IPR000330">
    <property type="entry name" value="SNF2_N"/>
</dbReference>
<comment type="caution">
    <text evidence="7">The sequence shown here is derived from an EMBL/GenBank/DDBJ whole genome shotgun (WGS) entry which is preliminary data.</text>
</comment>
<evidence type="ECO:0000256" key="2">
    <source>
        <dbReference type="ARBA" id="ARBA00022771"/>
    </source>
</evidence>
<evidence type="ECO:0000313" key="8">
    <source>
        <dbReference type="Proteomes" id="UP001230188"/>
    </source>
</evidence>
<dbReference type="GO" id="GO:0005524">
    <property type="term" value="F:ATP binding"/>
    <property type="evidence" value="ECO:0007669"/>
    <property type="project" value="InterPro"/>
</dbReference>
<dbReference type="Gene3D" id="3.40.50.10810">
    <property type="entry name" value="Tandem AAA-ATPase domain"/>
    <property type="match status" value="2"/>
</dbReference>
<dbReference type="SMART" id="SM00487">
    <property type="entry name" value="DEXDc"/>
    <property type="match status" value="1"/>
</dbReference>
<dbReference type="InterPro" id="IPR013083">
    <property type="entry name" value="Znf_RING/FYVE/PHD"/>
</dbReference>
<proteinExistence type="predicted"/>
<dbReference type="InterPro" id="IPR001650">
    <property type="entry name" value="Helicase_C-like"/>
</dbReference>
<dbReference type="InterPro" id="IPR018957">
    <property type="entry name" value="Znf_C3HC4_RING-type"/>
</dbReference>
<dbReference type="CDD" id="cd18793">
    <property type="entry name" value="SF2_C_SNF"/>
    <property type="match status" value="1"/>
</dbReference>
<dbReference type="InterPro" id="IPR052583">
    <property type="entry name" value="ATP-helicase/E3_Ub-Ligase"/>
</dbReference>
<sequence>MDEFWQLPEEKMEGEEISEGVRQGWVVGNLLRKTSPLTDERVVRILERACAGRERSIQEVLDDGSAARCLDGEEREVRGLVPKLRGYQGAALEWMLERERGPWLAEVGWSRIDVGLWFNPLTGRASEAPLERREVPGGILADEVGLGKTVTVLALVLSAGRREVTVSAAFGVKRSQPEKVASGEMMCLCERAAADGVPCCVCGRPIHPECGSGMECVACEIAGEESRPGGTLIAAPRAILGQWEEEAARHAPSLRVFRYEGVKACCEAKRVPELSPRRLAEFDVVMTSYDVLTKEAARVGRGGGRRKRYARIGSPLGAIEWDRCVLDEAQTCESGTSACARVVLGLRARARWAVTGTPVGRKGLDDLKGLVGFCRGSPWGDDARARDRIWRRATPALLAPVIRRCVWRATKSRVALGLPRVRFEDRVLAFSQVERVFYEDHAAKVTNVVSRALASTTEAPALVDWVGPHLLALRQACCHPSVGSSGAALRKRKRFQGFHTLGEVLGILCVDAKTDHEEAHRLVVLSRCGLAALELAAGDEAEAAETYASALSDVDAHRRPMDVLGDLEASSGAGGSWKVKRGAWTRVEGVSRFEAESTKRLAAAAFRGEAAARLEVLSGGVFEAVAELQPGTVTRVSARARTWRVVVLEEEEEEEGNKAVSEVRFFEAEADTDGLQELHAAHNLNLLRPDPALARRAEKVEALELASYRAEHAASRAALFDDFGPKIDDLEILPAAWNNNAASTLRRDLEGIEAHRIRCLSALEKLSLFPSASEIAANSRCRACRADFGAAGPPCAHCGLERRLIEPYERLLHVFERDVKTDSPPIAALNALAASRKRVGAPARSLERARLLQRELVAMRTLWRRHFDLLSELDTLRQSKTTVQLAEPSHVEALPREARTMYVAARELEARTAEMRAQLEDALARRRAARSKLTHLLTRLDDDDERDDEPTTDALVCAICLVADAIERAVLTECGHTFCGPCARKVGTTQGIRCPTCRAFHPWPSVSFTVAVAAAPSEMVRTYGTKIARIADDLAAAAKDTKCLVFCEWDAVLEILSHALRRIDIPHERPVGSRAWAAKIAEFKKDDHLRALLLNARTASAGLTLVEASRVFLLHPLASVAAENQAVGRVHRIGQTRPCLKK</sequence>
<keyword evidence="3" id="KW-0378">Hydrolase</keyword>